<feature type="domain" description="Pyrroline-5-carboxylate reductase catalytic N-terminal" evidence="2">
    <location>
        <begin position="2"/>
        <end position="102"/>
    </location>
</feature>
<accession>A0A895XMK5</accession>
<evidence type="ECO:0000259" key="2">
    <source>
        <dbReference type="Pfam" id="PF03807"/>
    </source>
</evidence>
<proteinExistence type="predicted"/>
<dbReference type="InterPro" id="IPR036291">
    <property type="entry name" value="NAD(P)-bd_dom_sf"/>
</dbReference>
<keyword evidence="1" id="KW-0560">Oxidoreductase</keyword>
<keyword evidence="4" id="KW-1185">Reference proteome</keyword>
<dbReference type="RefSeq" id="WP_213172366.1">
    <property type="nucleotide sequence ID" value="NZ_CP070496.1"/>
</dbReference>
<dbReference type="InterPro" id="IPR028939">
    <property type="entry name" value="P5C_Rdtase_cat_N"/>
</dbReference>
<evidence type="ECO:0000256" key="1">
    <source>
        <dbReference type="ARBA" id="ARBA00023002"/>
    </source>
</evidence>
<sequence length="221" mass="23185">MRIAVLGTGQVGRNLASGLANIGHEITVGTRDVKTTLAATEPGAFAGWAEQHPQVKLATFADAAANSELVVNAAKGTATLDVLTAAGAENLSDKILIEVSNPLDFGGGFPATLTVKDTDSLGEQVQRAFPQALVVKTLNTIANELMIEPKRLAGGDHTVFVSGNDADAKATVTDILTALGHEDVIDLGDITTARGTEMYLGLWMRLFQSLGTLDFNIKVTR</sequence>
<dbReference type="GO" id="GO:0016491">
    <property type="term" value="F:oxidoreductase activity"/>
    <property type="evidence" value="ECO:0007669"/>
    <property type="project" value="UniProtKB-KW"/>
</dbReference>
<evidence type="ECO:0000313" key="3">
    <source>
        <dbReference type="EMBL" id="QSB06357.1"/>
    </source>
</evidence>
<dbReference type="KEGG" id="nav:JQS30_05455"/>
<organism evidence="3 4">
    <name type="scientific">Natronoglycomyces albus</name>
    <dbReference type="NCBI Taxonomy" id="2811108"/>
    <lineage>
        <taxon>Bacteria</taxon>
        <taxon>Bacillati</taxon>
        <taxon>Actinomycetota</taxon>
        <taxon>Actinomycetes</taxon>
        <taxon>Glycomycetales</taxon>
        <taxon>Glycomycetaceae</taxon>
        <taxon>Natronoglycomyces</taxon>
    </lineage>
</organism>
<dbReference type="EMBL" id="CP070496">
    <property type="protein sequence ID" value="QSB06357.1"/>
    <property type="molecule type" value="Genomic_DNA"/>
</dbReference>
<dbReference type="SUPFAM" id="SSF51735">
    <property type="entry name" value="NAD(P)-binding Rossmann-fold domains"/>
    <property type="match status" value="1"/>
</dbReference>
<reference evidence="3" key="1">
    <citation type="submission" date="2021-02" db="EMBL/GenBank/DDBJ databases">
        <title>Natronoglycomyces albus gen. nov., sp. nov, a haloalkaliphilic actinobacterium from a soda solonchak soil.</title>
        <authorList>
            <person name="Sorokin D.Y."/>
            <person name="Khijniak T.V."/>
            <person name="Zakharycheva A.P."/>
            <person name="Boueva O.V."/>
            <person name="Ariskina E.V."/>
            <person name="Hahnke R.L."/>
            <person name="Bunk B."/>
            <person name="Sproer C."/>
            <person name="Schumann P."/>
            <person name="Evtushenko L.I."/>
            <person name="Kublanov I.V."/>
        </authorList>
    </citation>
    <scope>NUCLEOTIDE SEQUENCE</scope>
    <source>
        <strain evidence="3">DSM 106290</strain>
    </source>
</reference>
<dbReference type="Pfam" id="PF03807">
    <property type="entry name" value="F420_oxidored"/>
    <property type="match status" value="1"/>
</dbReference>
<gene>
    <name evidence="3" type="ORF">JQS30_05455</name>
</gene>
<dbReference type="Proteomes" id="UP000662939">
    <property type="component" value="Chromosome"/>
</dbReference>
<name>A0A895XMK5_9ACTN</name>
<protein>
    <submittedName>
        <fullName evidence="3">NAD(P)-binding domain-containing protein</fullName>
    </submittedName>
</protein>
<dbReference type="Gene3D" id="3.40.50.720">
    <property type="entry name" value="NAD(P)-binding Rossmann-like Domain"/>
    <property type="match status" value="1"/>
</dbReference>
<dbReference type="AlphaFoldDB" id="A0A895XMK5"/>
<evidence type="ECO:0000313" key="4">
    <source>
        <dbReference type="Proteomes" id="UP000662939"/>
    </source>
</evidence>
<dbReference type="InterPro" id="IPR051267">
    <property type="entry name" value="STEAP_metalloreductase"/>
</dbReference>
<dbReference type="PANTHER" id="PTHR14239">
    <property type="entry name" value="DUDULIN-RELATED"/>
    <property type="match status" value="1"/>
</dbReference>